<dbReference type="Proteomes" id="UP000199437">
    <property type="component" value="Unassembled WGS sequence"/>
</dbReference>
<dbReference type="GeneID" id="99988474"/>
<evidence type="ECO:0000256" key="1">
    <source>
        <dbReference type="SAM" id="SignalP"/>
    </source>
</evidence>
<sequence length="955" mass="106783">MKYFLTLLLVVTFSTNLWATHIRAGEITAVRISQSSLRYRFTLIIYKDTGSALKVGDGGIFNFGQGRIIGPGRAALQDASIDGVFHEQNVGNETQRVVIQFDHTFDSPGVYVVSYTEQNRNSGIINLGGANSLNIPFHVETILKIDPGLDINGTPQLTIPPIDKACVGTRFIHNPGAYDPDGDSLAYKIVTPMQDRGVNVRTYIPLDDPNISNTREDGGSPANFSINPLTGDLTWDAPLFVGEYNIAFIVEEWRFSNLTGEYELLGYVTRDMQILVEECNNNRPELEVPADTCIEAGALLQAEIKGFDPDNNPILLESFGGVFQQNSNPAEFLSIPDLNPVPEFRNSPASSLFKWQTDLSHVRERPYQVRFKVSDKPADSSLPELVNFETWNVKVVAPAPKRLAARIGSNLDIELFWEAYVGANYAPVMQVYRKVDSYDFDPENCNVGIPPESGYELIDELPIDQTNYTDNDKLSPGATYCYRLVAQFPLPKGGTSYASIEKCITIPLDVPAITNVSVENTDETNGEIYVRWTSPLEINTTLFPPPYKYELIRFEGFDGLGQRSLVTTTTDTTFIDSGLNTENLPYRYMVRFYDNADNLIDSSATASSVRLEALSLIEAIELNWEADVPWSNRTQNFPYHYIYRNRTDAAASDTDNFELIDSTLVTAEGFTYLDEGNFNGTPLLNDRDYCYYVVTQGSYGNPILPEPLINNAQVICVQPGDEIPPEEPKIEVPGDTTTVEGPNGTPLVILENPNCSRVVLEPCAFDNYSNTLTWTADNIDNDIASYNIYFSTTGEEESYILVGNTRNTEFTHTGLASYKGCYKIAAVDRSNNESTMSNAVCFDNCPYYELPNTFTPNADGMNDTFRAFDQPNQKCPRFIQGVEFKVFNRWGGDELFSYNTKGVAEPNFYIDWKGTDKNGNELPSGTYYYTATVTFDVLDPSKAKQEFKNWVKIVR</sequence>
<dbReference type="InterPro" id="IPR013783">
    <property type="entry name" value="Ig-like_fold"/>
</dbReference>
<evidence type="ECO:0000313" key="2">
    <source>
        <dbReference type="EMBL" id="SEW42254.1"/>
    </source>
</evidence>
<dbReference type="RefSeq" id="WP_090260848.1">
    <property type="nucleotide sequence ID" value="NZ_FOIR01000005.1"/>
</dbReference>
<dbReference type="InterPro" id="IPR036116">
    <property type="entry name" value="FN3_sf"/>
</dbReference>
<keyword evidence="1" id="KW-0732">Signal</keyword>
<feature type="signal peptide" evidence="1">
    <location>
        <begin position="1"/>
        <end position="19"/>
    </location>
</feature>
<organism evidence="2 3">
    <name type="scientific">Roseivirga pacifica</name>
    <dbReference type="NCBI Taxonomy" id="1267423"/>
    <lineage>
        <taxon>Bacteria</taxon>
        <taxon>Pseudomonadati</taxon>
        <taxon>Bacteroidota</taxon>
        <taxon>Cytophagia</taxon>
        <taxon>Cytophagales</taxon>
        <taxon>Roseivirgaceae</taxon>
        <taxon>Roseivirga</taxon>
    </lineage>
</organism>
<gene>
    <name evidence="2" type="ORF">SAMN05216290_3808</name>
</gene>
<dbReference type="STRING" id="1267423.SAMN05216290_3808"/>
<protein>
    <submittedName>
        <fullName evidence="2">Gliding motility-associated C-terminal domain-containing protein</fullName>
    </submittedName>
</protein>
<keyword evidence="3" id="KW-1185">Reference proteome</keyword>
<dbReference type="EMBL" id="FOIR01000005">
    <property type="protein sequence ID" value="SEW42254.1"/>
    <property type="molecule type" value="Genomic_DNA"/>
</dbReference>
<proteinExistence type="predicted"/>
<dbReference type="AlphaFoldDB" id="A0A1I0RMB5"/>
<feature type="chain" id="PRO_5011548996" evidence="1">
    <location>
        <begin position="20"/>
        <end position="955"/>
    </location>
</feature>
<dbReference type="Pfam" id="PF13585">
    <property type="entry name" value="CHU_C"/>
    <property type="match status" value="1"/>
</dbReference>
<dbReference type="OrthoDB" id="1123245at2"/>
<name>A0A1I0RMB5_9BACT</name>
<dbReference type="Gene3D" id="2.60.40.10">
    <property type="entry name" value="Immunoglobulins"/>
    <property type="match status" value="3"/>
</dbReference>
<reference evidence="3" key="1">
    <citation type="submission" date="2016-10" db="EMBL/GenBank/DDBJ databases">
        <authorList>
            <person name="Varghese N."/>
            <person name="Submissions S."/>
        </authorList>
    </citation>
    <scope>NUCLEOTIDE SEQUENCE [LARGE SCALE GENOMIC DNA]</scope>
    <source>
        <strain evidence="3">CGMCC 1.12402</strain>
    </source>
</reference>
<dbReference type="SUPFAM" id="SSF49265">
    <property type="entry name" value="Fibronectin type III"/>
    <property type="match status" value="1"/>
</dbReference>
<accession>A0A1I0RMB5</accession>
<evidence type="ECO:0000313" key="3">
    <source>
        <dbReference type="Proteomes" id="UP000199437"/>
    </source>
</evidence>